<dbReference type="STRING" id="1208321.D104_15920"/>
<comment type="caution">
    <text evidence="1">The sequence shown here is derived from an EMBL/GenBank/DDBJ whole genome shotgun (WGS) entry which is preliminary data.</text>
</comment>
<dbReference type="RefSeq" id="WP_024025220.1">
    <property type="nucleotide sequence ID" value="NZ_AYOZ01000060.1"/>
</dbReference>
<dbReference type="InterPro" id="IPR011856">
    <property type="entry name" value="tRNA_endonuc-like_dom_sf"/>
</dbReference>
<protein>
    <submittedName>
        <fullName evidence="1">Membrane protein</fullName>
    </submittedName>
</protein>
<dbReference type="AlphaFoldDB" id="W1RR85"/>
<dbReference type="OrthoDB" id="570199at2"/>
<sequence>MALYHIEENTLAPIKKTAFEQEALRERQDIQRLLKENIEVLEDDLLVISEEYGEFEESRRRIDLLAVDSDANLVVIEIKRTSDGGHMELQAIRYAAMVANMTWENAIDAYDQYLESIEDAESKLLDFLKWDEPKRDEFANRIRIILTSADFSKEITTSVLWLNQMDLDITCIRLELFKLNDDLIINSQQIIPLPETESYQIAVREKRREIQAAKESYKDRSTYTLLMNNEVYEEGFKKSDLGYIAVTALSEYGLLDQAGFEFLRADKSCSFQLLKTLDEITDNEKKYSKYRYKKQPEIIFNNEGYFVARNWGVLYVDGFIEKLANQFKALQILKD</sequence>
<evidence type="ECO:0000313" key="2">
    <source>
        <dbReference type="Proteomes" id="UP000018857"/>
    </source>
</evidence>
<gene>
    <name evidence="1" type="ORF">D104_15920</name>
</gene>
<dbReference type="PATRIC" id="fig|1208321.3.peg.3164"/>
<reference evidence="1 2" key="1">
    <citation type="journal article" date="2014" name="Genome Announc.">
        <title>Draft Genome Sequence of Marinomonas sp. Strain D104, a Polycyclic Aromatic Hydrocarbon-Degrading Bacterium from the Deep-Sea Sediment of the Arctic Ocean.</title>
        <authorList>
            <person name="Dong C."/>
            <person name="Bai X."/>
            <person name="Lai Q."/>
            <person name="Xie Y."/>
            <person name="Chen X."/>
            <person name="Shao Z."/>
        </authorList>
    </citation>
    <scope>NUCLEOTIDE SEQUENCE [LARGE SCALE GENOMIC DNA]</scope>
    <source>
        <strain evidence="1 2">D104</strain>
    </source>
</reference>
<name>W1RR85_9GAMM</name>
<accession>W1RR85</accession>
<organism evidence="1 2">
    <name type="scientific">Marinomonas profundimaris</name>
    <dbReference type="NCBI Taxonomy" id="1208321"/>
    <lineage>
        <taxon>Bacteria</taxon>
        <taxon>Pseudomonadati</taxon>
        <taxon>Pseudomonadota</taxon>
        <taxon>Gammaproteobacteria</taxon>
        <taxon>Oceanospirillales</taxon>
        <taxon>Oceanospirillaceae</taxon>
        <taxon>Marinomonas</taxon>
    </lineage>
</organism>
<dbReference type="EMBL" id="AYOZ01000060">
    <property type="protein sequence ID" value="ETI58059.1"/>
    <property type="molecule type" value="Genomic_DNA"/>
</dbReference>
<dbReference type="GO" id="GO:0003676">
    <property type="term" value="F:nucleic acid binding"/>
    <property type="evidence" value="ECO:0007669"/>
    <property type="project" value="InterPro"/>
</dbReference>
<dbReference type="eggNOG" id="COG1637">
    <property type="taxonomic scope" value="Bacteria"/>
</dbReference>
<keyword evidence="2" id="KW-1185">Reference proteome</keyword>
<evidence type="ECO:0000313" key="1">
    <source>
        <dbReference type="EMBL" id="ETI58059.1"/>
    </source>
</evidence>
<dbReference type="Proteomes" id="UP000018857">
    <property type="component" value="Unassembled WGS sequence"/>
</dbReference>
<dbReference type="Gene3D" id="3.40.1350.10">
    <property type="match status" value="1"/>
</dbReference>
<proteinExistence type="predicted"/>